<feature type="transmembrane region" description="Helical" evidence="1">
    <location>
        <begin position="82"/>
        <end position="102"/>
    </location>
</feature>
<evidence type="ECO:0000313" key="3">
    <source>
        <dbReference type="Proteomes" id="UP000324222"/>
    </source>
</evidence>
<gene>
    <name evidence="2" type="ORF">E2C01_021082</name>
</gene>
<keyword evidence="1" id="KW-1133">Transmembrane helix</keyword>
<protein>
    <submittedName>
        <fullName evidence="2">Uncharacterized protein</fullName>
    </submittedName>
</protein>
<dbReference type="EMBL" id="VSRR010001821">
    <property type="protein sequence ID" value="MPC27893.1"/>
    <property type="molecule type" value="Genomic_DNA"/>
</dbReference>
<accession>A0A5B7E3Q0</accession>
<keyword evidence="3" id="KW-1185">Reference proteome</keyword>
<name>A0A5B7E3Q0_PORTR</name>
<reference evidence="2 3" key="1">
    <citation type="submission" date="2019-05" db="EMBL/GenBank/DDBJ databases">
        <title>Another draft genome of Portunus trituberculatus and its Hox gene families provides insights of decapod evolution.</title>
        <authorList>
            <person name="Jeong J.-H."/>
            <person name="Song I."/>
            <person name="Kim S."/>
            <person name="Choi T."/>
            <person name="Kim D."/>
            <person name="Ryu S."/>
            <person name="Kim W."/>
        </authorList>
    </citation>
    <scope>NUCLEOTIDE SEQUENCE [LARGE SCALE GENOMIC DNA]</scope>
    <source>
        <tissue evidence="2">Muscle</tissue>
    </source>
</reference>
<dbReference type="AlphaFoldDB" id="A0A5B7E3Q0"/>
<keyword evidence="1" id="KW-0812">Transmembrane</keyword>
<evidence type="ECO:0000313" key="2">
    <source>
        <dbReference type="EMBL" id="MPC27893.1"/>
    </source>
</evidence>
<dbReference type="Proteomes" id="UP000324222">
    <property type="component" value="Unassembled WGS sequence"/>
</dbReference>
<comment type="caution">
    <text evidence="2">The sequence shown here is derived from an EMBL/GenBank/DDBJ whole genome shotgun (WGS) entry which is preliminary data.</text>
</comment>
<sequence>MKRVVDYCREAFEDREMDCGFEEIQGDCSPGVVAGRPECAVPRGSNSGAGIPSVLHFGQDGSGFRGRRPSRLLSVRVPSCHGALPGLPGLLGLGLMVALVVFHNSRCITKPVEAPQSFRQRGAASC</sequence>
<proteinExistence type="predicted"/>
<evidence type="ECO:0000256" key="1">
    <source>
        <dbReference type="SAM" id="Phobius"/>
    </source>
</evidence>
<organism evidence="2 3">
    <name type="scientific">Portunus trituberculatus</name>
    <name type="common">Swimming crab</name>
    <name type="synonym">Neptunus trituberculatus</name>
    <dbReference type="NCBI Taxonomy" id="210409"/>
    <lineage>
        <taxon>Eukaryota</taxon>
        <taxon>Metazoa</taxon>
        <taxon>Ecdysozoa</taxon>
        <taxon>Arthropoda</taxon>
        <taxon>Crustacea</taxon>
        <taxon>Multicrustacea</taxon>
        <taxon>Malacostraca</taxon>
        <taxon>Eumalacostraca</taxon>
        <taxon>Eucarida</taxon>
        <taxon>Decapoda</taxon>
        <taxon>Pleocyemata</taxon>
        <taxon>Brachyura</taxon>
        <taxon>Eubrachyura</taxon>
        <taxon>Portunoidea</taxon>
        <taxon>Portunidae</taxon>
        <taxon>Portuninae</taxon>
        <taxon>Portunus</taxon>
    </lineage>
</organism>
<keyword evidence="1" id="KW-0472">Membrane</keyword>